<keyword evidence="1" id="KW-0812">Transmembrane</keyword>
<feature type="transmembrane region" description="Helical" evidence="1">
    <location>
        <begin position="70"/>
        <end position="90"/>
    </location>
</feature>
<keyword evidence="1" id="KW-1133">Transmembrane helix</keyword>
<dbReference type="Pfam" id="PF20151">
    <property type="entry name" value="DUF6533"/>
    <property type="match status" value="1"/>
</dbReference>
<evidence type="ECO:0000313" key="4">
    <source>
        <dbReference type="Proteomes" id="UP000053477"/>
    </source>
</evidence>
<organism evidence="3 4">
    <name type="scientific">Schizopora paradoxa</name>
    <dbReference type="NCBI Taxonomy" id="27342"/>
    <lineage>
        <taxon>Eukaryota</taxon>
        <taxon>Fungi</taxon>
        <taxon>Dikarya</taxon>
        <taxon>Basidiomycota</taxon>
        <taxon>Agaricomycotina</taxon>
        <taxon>Agaricomycetes</taxon>
        <taxon>Hymenochaetales</taxon>
        <taxon>Schizoporaceae</taxon>
        <taxon>Schizopora</taxon>
    </lineage>
</organism>
<feature type="transmembrane region" description="Helical" evidence="1">
    <location>
        <begin position="102"/>
        <end position="128"/>
    </location>
</feature>
<accession>A0A0H2R2Y9</accession>
<evidence type="ECO:0000259" key="2">
    <source>
        <dbReference type="Pfam" id="PF20151"/>
    </source>
</evidence>
<evidence type="ECO:0000256" key="1">
    <source>
        <dbReference type="SAM" id="Phobius"/>
    </source>
</evidence>
<sequence>MRLHLTVAIVSLVAYEYLLMLDYEIRYLWGRRFSMGGILLGLCRYLPFASVLQLYLLFSTTDSTPCLNGYRAIACIIYSEFLISVFVLFARAYAVWGRSRRILFFLGFIYAGAFIGSSYSMVVFLIGLTEPKDDVITHCLLELGNDDMWIAVVILVCCESLALGLLLYKSVQHARAMRNFANESSTQNLLAVMARDGIGYFFCTLGMLLVYLESMFLFLRPYETSDHYSESNNDRTRQF</sequence>
<feature type="transmembrane region" description="Helical" evidence="1">
    <location>
        <begin position="37"/>
        <end position="58"/>
    </location>
</feature>
<gene>
    <name evidence="3" type="ORF">SCHPADRAFT_699491</name>
</gene>
<feature type="transmembrane region" description="Helical" evidence="1">
    <location>
        <begin position="198"/>
        <end position="219"/>
    </location>
</feature>
<keyword evidence="4" id="KW-1185">Reference proteome</keyword>
<feature type="domain" description="DUF6533" evidence="2">
    <location>
        <begin position="5"/>
        <end position="48"/>
    </location>
</feature>
<keyword evidence="1" id="KW-0472">Membrane</keyword>
<dbReference type="EMBL" id="KQ086234">
    <property type="protein sequence ID" value="KLO06130.1"/>
    <property type="molecule type" value="Genomic_DNA"/>
</dbReference>
<dbReference type="Proteomes" id="UP000053477">
    <property type="component" value="Unassembled WGS sequence"/>
</dbReference>
<evidence type="ECO:0000313" key="3">
    <source>
        <dbReference type="EMBL" id="KLO06130.1"/>
    </source>
</evidence>
<dbReference type="OrthoDB" id="3257416at2759"/>
<feature type="transmembrane region" description="Helical" evidence="1">
    <location>
        <begin position="148"/>
        <end position="168"/>
    </location>
</feature>
<dbReference type="InParanoid" id="A0A0H2R2Y9"/>
<proteinExistence type="predicted"/>
<name>A0A0H2R2Y9_9AGAM</name>
<protein>
    <recommendedName>
        <fullName evidence="2">DUF6533 domain-containing protein</fullName>
    </recommendedName>
</protein>
<reference evidence="3 4" key="1">
    <citation type="submission" date="2015-04" db="EMBL/GenBank/DDBJ databases">
        <title>Complete genome sequence of Schizopora paradoxa KUC8140, a cosmopolitan wood degrader in East Asia.</title>
        <authorList>
            <consortium name="DOE Joint Genome Institute"/>
            <person name="Min B."/>
            <person name="Park H."/>
            <person name="Jang Y."/>
            <person name="Kim J.-J."/>
            <person name="Kim K.H."/>
            <person name="Pangilinan J."/>
            <person name="Lipzen A."/>
            <person name="Riley R."/>
            <person name="Grigoriev I.V."/>
            <person name="Spatafora J.W."/>
            <person name="Choi I.-G."/>
        </authorList>
    </citation>
    <scope>NUCLEOTIDE SEQUENCE [LARGE SCALE GENOMIC DNA]</scope>
    <source>
        <strain evidence="3 4">KUC8140</strain>
    </source>
</reference>
<dbReference type="InterPro" id="IPR045340">
    <property type="entry name" value="DUF6533"/>
</dbReference>
<dbReference type="AlphaFoldDB" id="A0A0H2R2Y9"/>